<accession>A0A4D6LM35</accession>
<reference evidence="1 2" key="1">
    <citation type="submission" date="2019-04" db="EMBL/GenBank/DDBJ databases">
        <title>An improved genome assembly and genetic linkage map for asparagus bean, Vigna unguiculata ssp. sesquipedialis.</title>
        <authorList>
            <person name="Xia Q."/>
            <person name="Zhang R."/>
            <person name="Dong Y."/>
        </authorList>
    </citation>
    <scope>NUCLEOTIDE SEQUENCE [LARGE SCALE GENOMIC DNA]</scope>
    <source>
        <tissue evidence="1">Leaf</tissue>
    </source>
</reference>
<dbReference type="AlphaFoldDB" id="A0A4D6LM35"/>
<protein>
    <submittedName>
        <fullName evidence="1">Uncharacterized protein</fullName>
    </submittedName>
</protein>
<proteinExistence type="predicted"/>
<keyword evidence="2" id="KW-1185">Reference proteome</keyword>
<organism evidence="1 2">
    <name type="scientific">Vigna unguiculata</name>
    <name type="common">Cowpea</name>
    <dbReference type="NCBI Taxonomy" id="3917"/>
    <lineage>
        <taxon>Eukaryota</taxon>
        <taxon>Viridiplantae</taxon>
        <taxon>Streptophyta</taxon>
        <taxon>Embryophyta</taxon>
        <taxon>Tracheophyta</taxon>
        <taxon>Spermatophyta</taxon>
        <taxon>Magnoliopsida</taxon>
        <taxon>eudicotyledons</taxon>
        <taxon>Gunneridae</taxon>
        <taxon>Pentapetalae</taxon>
        <taxon>rosids</taxon>
        <taxon>fabids</taxon>
        <taxon>Fabales</taxon>
        <taxon>Fabaceae</taxon>
        <taxon>Papilionoideae</taxon>
        <taxon>50 kb inversion clade</taxon>
        <taxon>NPAAA clade</taxon>
        <taxon>indigoferoid/millettioid clade</taxon>
        <taxon>Phaseoleae</taxon>
        <taxon>Vigna</taxon>
    </lineage>
</organism>
<dbReference type="EMBL" id="CP039348">
    <property type="protein sequence ID" value="QCD89651.1"/>
    <property type="molecule type" value="Genomic_DNA"/>
</dbReference>
<evidence type="ECO:0000313" key="1">
    <source>
        <dbReference type="EMBL" id="QCD89651.1"/>
    </source>
</evidence>
<gene>
    <name evidence="1" type="ORF">DEO72_LG4g597</name>
</gene>
<dbReference type="Proteomes" id="UP000501690">
    <property type="component" value="Linkage Group LG4"/>
</dbReference>
<name>A0A4D6LM35_VIGUN</name>
<evidence type="ECO:0000313" key="2">
    <source>
        <dbReference type="Proteomes" id="UP000501690"/>
    </source>
</evidence>
<sequence>MLFNQSSLMLMQNQSSQRYSQSTLSPELGFLSPELGFLPHVSSLAARLTAAAAVFRRGGAARWCCGAGSHRCRCRRGGVANKEEEDARCSRWRCARGGCCCFGDGLTEVCSSLLLRLIHGGCCWLAVVSGLVLLRERWRSKLGTRDGGENGGALLQFCVEMVVAPSLLQMEMRWWLARCCRCGGEKMEEDGVVMVSAMVVGKGAGTSMVAAGVAGEGGVRDGAVGVVAGEEMAAAAAMVGGREIRVRVSCVRWRR</sequence>